<keyword evidence="4 9" id="KW-0732">Signal</keyword>
<evidence type="ECO:0000256" key="2">
    <source>
        <dbReference type="ARBA" id="ARBA00005695"/>
    </source>
</evidence>
<dbReference type="Gene3D" id="3.90.76.10">
    <property type="entry name" value="Dipeptide-binding Protein, Domain 1"/>
    <property type="match status" value="1"/>
</dbReference>
<protein>
    <submittedName>
        <fullName evidence="11">Peptide ABC transporter substrate-binding protein</fullName>
    </submittedName>
</protein>
<keyword evidence="3" id="KW-0813">Transport</keyword>
<dbReference type="GO" id="GO:0043190">
    <property type="term" value="C:ATP-binding cassette (ABC) transporter complex"/>
    <property type="evidence" value="ECO:0007669"/>
    <property type="project" value="InterPro"/>
</dbReference>
<dbReference type="FunFam" id="3.10.105.10:FF:000001">
    <property type="entry name" value="Oligopeptide ABC transporter, oligopeptide-binding protein"/>
    <property type="match status" value="1"/>
</dbReference>
<evidence type="ECO:0000256" key="9">
    <source>
        <dbReference type="SAM" id="SignalP"/>
    </source>
</evidence>
<evidence type="ECO:0000256" key="4">
    <source>
        <dbReference type="ARBA" id="ARBA00022729"/>
    </source>
</evidence>
<name>A0A268A8K1_9BACI</name>
<comment type="subcellular location">
    <subcellularLocation>
        <location evidence="1">Cell membrane</location>
        <topology evidence="1">Lipid-anchor</topology>
    </subcellularLocation>
</comment>
<comment type="similarity">
    <text evidence="2">Belongs to the bacterial solute-binding protein 5 family.</text>
</comment>
<dbReference type="Gene3D" id="3.10.105.10">
    <property type="entry name" value="Dipeptide-binding Protein, Domain 3"/>
    <property type="match status" value="1"/>
</dbReference>
<dbReference type="PANTHER" id="PTHR30290:SF10">
    <property type="entry name" value="PERIPLASMIC OLIGOPEPTIDE-BINDING PROTEIN-RELATED"/>
    <property type="match status" value="1"/>
</dbReference>
<dbReference type="InterPro" id="IPR000914">
    <property type="entry name" value="SBP_5_dom"/>
</dbReference>
<dbReference type="GO" id="GO:1904680">
    <property type="term" value="F:peptide transmembrane transporter activity"/>
    <property type="evidence" value="ECO:0007669"/>
    <property type="project" value="TreeGrafter"/>
</dbReference>
<proteinExistence type="inferred from homology"/>
<dbReference type="PIRSF" id="PIRSF002741">
    <property type="entry name" value="MppA"/>
    <property type="match status" value="1"/>
</dbReference>
<dbReference type="Pfam" id="PF00496">
    <property type="entry name" value="SBP_bac_5"/>
    <property type="match status" value="1"/>
</dbReference>
<reference evidence="11 12" key="1">
    <citation type="submission" date="2017-07" db="EMBL/GenBank/DDBJ databases">
        <title>Isolation and whole genome analysis of endospore-forming bacteria from heroin.</title>
        <authorList>
            <person name="Kalinowski J."/>
            <person name="Ahrens B."/>
            <person name="Al-Dilaimi A."/>
            <person name="Winkler A."/>
            <person name="Wibberg D."/>
            <person name="Schleenbecker U."/>
            <person name="Ruckert C."/>
            <person name="Wolfel R."/>
            <person name="Grass G."/>
        </authorList>
    </citation>
    <scope>NUCLEOTIDE SEQUENCE [LARGE SCALE GENOMIC DNA]</scope>
    <source>
        <strain evidence="11 12">7528</strain>
    </source>
</reference>
<dbReference type="PANTHER" id="PTHR30290">
    <property type="entry name" value="PERIPLASMIC BINDING COMPONENT OF ABC TRANSPORTER"/>
    <property type="match status" value="1"/>
</dbReference>
<dbReference type="InterPro" id="IPR030678">
    <property type="entry name" value="Peptide/Ni-bd"/>
</dbReference>
<feature type="signal peptide" evidence="9">
    <location>
        <begin position="1"/>
        <end position="21"/>
    </location>
</feature>
<evidence type="ECO:0000256" key="8">
    <source>
        <dbReference type="SAM" id="MobiDB-lite"/>
    </source>
</evidence>
<dbReference type="GO" id="GO:0030288">
    <property type="term" value="C:outer membrane-bounded periplasmic space"/>
    <property type="evidence" value="ECO:0007669"/>
    <property type="project" value="UniProtKB-ARBA"/>
</dbReference>
<comment type="caution">
    <text evidence="11">The sequence shown here is derived from an EMBL/GenBank/DDBJ whole genome shotgun (WGS) entry which is preliminary data.</text>
</comment>
<evidence type="ECO:0000256" key="6">
    <source>
        <dbReference type="ARBA" id="ARBA00023139"/>
    </source>
</evidence>
<dbReference type="SUPFAM" id="SSF53850">
    <property type="entry name" value="Periplasmic binding protein-like II"/>
    <property type="match status" value="1"/>
</dbReference>
<dbReference type="GO" id="GO:0015833">
    <property type="term" value="P:peptide transport"/>
    <property type="evidence" value="ECO:0007669"/>
    <property type="project" value="UniProtKB-KW"/>
</dbReference>
<keyword evidence="6" id="KW-0564">Palmitate</keyword>
<evidence type="ECO:0000313" key="11">
    <source>
        <dbReference type="EMBL" id="PAD20452.1"/>
    </source>
</evidence>
<keyword evidence="7" id="KW-0449">Lipoprotein</keyword>
<dbReference type="Gene3D" id="3.40.190.10">
    <property type="entry name" value="Periplasmic binding protein-like II"/>
    <property type="match status" value="1"/>
</dbReference>
<feature type="chain" id="PRO_5039582171" evidence="9">
    <location>
        <begin position="22"/>
        <end position="567"/>
    </location>
</feature>
<evidence type="ECO:0000256" key="5">
    <source>
        <dbReference type="ARBA" id="ARBA00022856"/>
    </source>
</evidence>
<feature type="compositionally biased region" description="Gly residues" evidence="8">
    <location>
        <begin position="26"/>
        <end position="37"/>
    </location>
</feature>
<dbReference type="RefSeq" id="WP_095229908.1">
    <property type="nucleotide sequence ID" value="NZ_NPBM01000044.1"/>
</dbReference>
<evidence type="ECO:0000256" key="1">
    <source>
        <dbReference type="ARBA" id="ARBA00004193"/>
    </source>
</evidence>
<dbReference type="InterPro" id="IPR039424">
    <property type="entry name" value="SBP_5"/>
</dbReference>
<evidence type="ECO:0000259" key="10">
    <source>
        <dbReference type="Pfam" id="PF00496"/>
    </source>
</evidence>
<dbReference type="Proteomes" id="UP000216013">
    <property type="component" value="Unassembled WGS sequence"/>
</dbReference>
<organism evidence="11 12">
    <name type="scientific">Terribacillus saccharophilus</name>
    <dbReference type="NCBI Taxonomy" id="361277"/>
    <lineage>
        <taxon>Bacteria</taxon>
        <taxon>Bacillati</taxon>
        <taxon>Bacillota</taxon>
        <taxon>Bacilli</taxon>
        <taxon>Bacillales</taxon>
        <taxon>Bacillaceae</taxon>
        <taxon>Terribacillus</taxon>
    </lineage>
</organism>
<keyword evidence="5" id="KW-0653">Protein transport</keyword>
<dbReference type="EMBL" id="NPBV01000022">
    <property type="protein sequence ID" value="PAD20452.1"/>
    <property type="molecule type" value="Genomic_DNA"/>
</dbReference>
<dbReference type="FunFam" id="3.90.76.10:FF:000001">
    <property type="entry name" value="Oligopeptide ABC transporter substrate-binding protein"/>
    <property type="match status" value="1"/>
</dbReference>
<accession>A0A268A8K1</accession>
<dbReference type="PROSITE" id="PS51257">
    <property type="entry name" value="PROKAR_LIPOPROTEIN"/>
    <property type="match status" value="1"/>
</dbReference>
<dbReference type="CDD" id="cd08504">
    <property type="entry name" value="PBP2_OppA"/>
    <property type="match status" value="1"/>
</dbReference>
<keyword evidence="5" id="KW-0571">Peptide transport</keyword>
<sequence>MRKTNWLLLALVLVLSSFLAACSGGSSGSGGSGGDSGSGDSASGSANGDQIFNLPITDEIPSMDPSKVSDQLGIQWVSEVMEGLYRLGEDGKPVPGMADGEPEISEDGLTYTFKIKDNAEWSNGDPVTAQDFVYSWQRAVDPATASEYGPYMMGGVVKNATQIASGEMDVADLGVTAEGDKTLVVELEKEVPYFQSMTSFATFFPLNQKFVEEQGDKFGLEPENILSNGPFEMTEWNHSQSMKFVKNETYWDAETVQLEELNLTVVKDTSTGVNLYETGELDRAGLSADFVDQYINDANFITEPEPTVFYLKLNQKRGGEDDTPLANENVRKAIAQAINKEDYVNVILNNGSTVIDGLMPADFVSGPDGKDFRETNGSLLPYDLEAAQAAWETAKEELGEDEITIEMLGDDGDTAAQTSAYFKDQLEKNLPGLTVENKSVPFKQRLELDTAQEYDIQVAGWGPDYVDPNTFMNLWVTDGSNNGMSYSSEEYDALIESANSANAGDPEARWNDFLEAEKVLMEDAAIAPLYQRSRSALQSPKVQDVFRNSSGPDYEYKWAYADNAAAE</sequence>
<feature type="region of interest" description="Disordered" evidence="8">
    <location>
        <begin position="26"/>
        <end position="50"/>
    </location>
</feature>
<evidence type="ECO:0000313" key="12">
    <source>
        <dbReference type="Proteomes" id="UP000216013"/>
    </source>
</evidence>
<feature type="domain" description="Solute-binding protein family 5" evidence="10">
    <location>
        <begin position="92"/>
        <end position="482"/>
    </location>
</feature>
<dbReference type="AlphaFoldDB" id="A0A268A8K1"/>
<gene>
    <name evidence="11" type="ORF">CHH64_12975</name>
</gene>
<evidence type="ECO:0000256" key="3">
    <source>
        <dbReference type="ARBA" id="ARBA00022448"/>
    </source>
</evidence>
<evidence type="ECO:0000256" key="7">
    <source>
        <dbReference type="ARBA" id="ARBA00023288"/>
    </source>
</evidence>